<dbReference type="Proteomes" id="UP000289340">
    <property type="component" value="Chromosome 11"/>
</dbReference>
<name>A0A445I329_GLYSO</name>
<comment type="caution">
    <text evidence="1">The sequence shown here is derived from an EMBL/GenBank/DDBJ whole genome shotgun (WGS) entry which is preliminary data.</text>
</comment>
<dbReference type="EMBL" id="QZWG01000011">
    <property type="protein sequence ID" value="RZB80550.1"/>
    <property type="molecule type" value="Genomic_DNA"/>
</dbReference>
<proteinExistence type="predicted"/>
<gene>
    <name evidence="1" type="ORF">D0Y65_030307</name>
</gene>
<sequence length="76" mass="8721">MKTNKIQLQLNLINIFFLIHCCPSRLNFPGSSTFEAMELHAKQPNLQLDLSFIFEALSHTTKSIKKSKPDPLHNQI</sequence>
<keyword evidence="2" id="KW-1185">Reference proteome</keyword>
<protein>
    <submittedName>
        <fullName evidence="1">Uncharacterized protein</fullName>
    </submittedName>
</protein>
<reference evidence="1 2" key="1">
    <citation type="submission" date="2018-09" db="EMBL/GenBank/DDBJ databases">
        <title>A high-quality reference genome of wild soybean provides a powerful tool to mine soybean genomes.</title>
        <authorList>
            <person name="Xie M."/>
            <person name="Chung C.Y.L."/>
            <person name="Li M.-W."/>
            <person name="Wong F.-L."/>
            <person name="Chan T.-F."/>
            <person name="Lam H.-M."/>
        </authorList>
    </citation>
    <scope>NUCLEOTIDE SEQUENCE [LARGE SCALE GENOMIC DNA]</scope>
    <source>
        <strain evidence="2">cv. W05</strain>
        <tissue evidence="1">Hypocotyl of etiolated seedlings</tissue>
    </source>
</reference>
<evidence type="ECO:0000313" key="2">
    <source>
        <dbReference type="Proteomes" id="UP000289340"/>
    </source>
</evidence>
<accession>A0A445I329</accession>
<organism evidence="1 2">
    <name type="scientific">Glycine soja</name>
    <name type="common">Wild soybean</name>
    <dbReference type="NCBI Taxonomy" id="3848"/>
    <lineage>
        <taxon>Eukaryota</taxon>
        <taxon>Viridiplantae</taxon>
        <taxon>Streptophyta</taxon>
        <taxon>Embryophyta</taxon>
        <taxon>Tracheophyta</taxon>
        <taxon>Spermatophyta</taxon>
        <taxon>Magnoliopsida</taxon>
        <taxon>eudicotyledons</taxon>
        <taxon>Gunneridae</taxon>
        <taxon>Pentapetalae</taxon>
        <taxon>rosids</taxon>
        <taxon>fabids</taxon>
        <taxon>Fabales</taxon>
        <taxon>Fabaceae</taxon>
        <taxon>Papilionoideae</taxon>
        <taxon>50 kb inversion clade</taxon>
        <taxon>NPAAA clade</taxon>
        <taxon>indigoferoid/millettioid clade</taxon>
        <taxon>Phaseoleae</taxon>
        <taxon>Glycine</taxon>
        <taxon>Glycine subgen. Soja</taxon>
    </lineage>
</organism>
<dbReference type="AlphaFoldDB" id="A0A445I329"/>
<evidence type="ECO:0000313" key="1">
    <source>
        <dbReference type="EMBL" id="RZB80550.1"/>
    </source>
</evidence>